<dbReference type="EMBL" id="JAFJZZ010000002">
    <property type="protein sequence ID" value="MBN7773058.1"/>
    <property type="molecule type" value="Genomic_DNA"/>
</dbReference>
<accession>A0A939D991</accession>
<gene>
    <name evidence="12" type="ORF">JYB65_06770</name>
</gene>
<dbReference type="RefSeq" id="WP_206581900.1">
    <property type="nucleotide sequence ID" value="NZ_JAFJZZ010000002.1"/>
</dbReference>
<dbReference type="PANTHER" id="PTHR21581:SF33">
    <property type="entry name" value="D-ALANYL-D-ALANINE CARBOXYPEPTIDASE DACB"/>
    <property type="match status" value="1"/>
</dbReference>
<keyword evidence="12" id="KW-0121">Carboxypeptidase</keyword>
<dbReference type="GO" id="GO:0008360">
    <property type="term" value="P:regulation of cell shape"/>
    <property type="evidence" value="ECO:0007669"/>
    <property type="project" value="UniProtKB-KW"/>
</dbReference>
<dbReference type="GO" id="GO:0009252">
    <property type="term" value="P:peptidoglycan biosynthetic process"/>
    <property type="evidence" value="ECO:0007669"/>
    <property type="project" value="UniProtKB-KW"/>
</dbReference>
<evidence type="ECO:0000256" key="8">
    <source>
        <dbReference type="PIRSR" id="PIRSR618044-2"/>
    </source>
</evidence>
<sequence>MMGKKNLKIPLSIWDIVCGILIIAAVSMLVLTVAEVPGKIAATMNRTVPSISANQAVLMDGTSGEILYEKNAETKAYPASTTKIMTALLTIERVEELHSDLTQKVKIPADAVGVEGSSIYLAPGEAVSIEDLLYGLMLRSGNDAAVALADIIGGNQEHFAEMMNERAQELGCKGTNFLNPNGLYDDNHYTTAYDMALIAKEAMKNETFRRISAAESWEASREPDKYNYFYNKNKVVHQYEGGNGVKIGYTKASGRTLVASAERDGRLMICVVMGAPDWFNDAYALMNYGFEADESF</sequence>
<evidence type="ECO:0000256" key="1">
    <source>
        <dbReference type="ARBA" id="ARBA00007164"/>
    </source>
</evidence>
<dbReference type="GO" id="GO:0009002">
    <property type="term" value="F:serine-type D-Ala-D-Ala carboxypeptidase activity"/>
    <property type="evidence" value="ECO:0007669"/>
    <property type="project" value="InterPro"/>
</dbReference>
<evidence type="ECO:0000256" key="7">
    <source>
        <dbReference type="PIRSR" id="PIRSR618044-1"/>
    </source>
</evidence>
<keyword evidence="10" id="KW-0812">Transmembrane</keyword>
<keyword evidence="10" id="KW-0472">Membrane</keyword>
<feature type="active site" evidence="7">
    <location>
        <position position="140"/>
    </location>
</feature>
<protein>
    <submittedName>
        <fullName evidence="12">D-alanyl-D-alanine carboxypeptidase</fullName>
    </submittedName>
</protein>
<evidence type="ECO:0000256" key="4">
    <source>
        <dbReference type="ARBA" id="ARBA00022960"/>
    </source>
</evidence>
<dbReference type="PANTHER" id="PTHR21581">
    <property type="entry name" value="D-ALANYL-D-ALANINE CARBOXYPEPTIDASE"/>
    <property type="match status" value="1"/>
</dbReference>
<evidence type="ECO:0000256" key="3">
    <source>
        <dbReference type="ARBA" id="ARBA00022801"/>
    </source>
</evidence>
<comment type="similarity">
    <text evidence="1 9">Belongs to the peptidase S11 family.</text>
</comment>
<evidence type="ECO:0000256" key="9">
    <source>
        <dbReference type="RuleBase" id="RU004016"/>
    </source>
</evidence>
<keyword evidence="10" id="KW-1133">Transmembrane helix</keyword>
<reference evidence="12" key="1">
    <citation type="submission" date="2021-02" db="EMBL/GenBank/DDBJ databases">
        <title>Abyssanaerobacter marinus gen.nov., sp., nov, anaerobic bacterium isolated from the Onnuri vent field of Indian Ocean and suggestion of Mogibacteriaceae fam. nov., and proposal of reclassification of ambiguous this family's genus member.</title>
        <authorList>
            <person name="Kim Y.J."/>
            <person name="Yang J.-A."/>
        </authorList>
    </citation>
    <scope>NUCLEOTIDE SEQUENCE</scope>
    <source>
        <strain evidence="12">DSM 2634</strain>
    </source>
</reference>
<evidence type="ECO:0000256" key="10">
    <source>
        <dbReference type="SAM" id="Phobius"/>
    </source>
</evidence>
<keyword evidence="2" id="KW-0732">Signal</keyword>
<feature type="active site" description="Proton acceptor" evidence="7">
    <location>
        <position position="83"/>
    </location>
</feature>
<feature type="active site" description="Acyl-ester intermediate" evidence="7">
    <location>
        <position position="80"/>
    </location>
</feature>
<dbReference type="Gene3D" id="3.40.710.10">
    <property type="entry name" value="DD-peptidase/beta-lactamase superfamily"/>
    <property type="match status" value="1"/>
</dbReference>
<comment type="caution">
    <text evidence="12">The sequence shown here is derived from an EMBL/GenBank/DDBJ whole genome shotgun (WGS) entry which is preliminary data.</text>
</comment>
<evidence type="ECO:0000256" key="2">
    <source>
        <dbReference type="ARBA" id="ARBA00022729"/>
    </source>
</evidence>
<evidence type="ECO:0000313" key="13">
    <source>
        <dbReference type="Proteomes" id="UP000664545"/>
    </source>
</evidence>
<name>A0A939D991_CLOAM</name>
<feature type="transmembrane region" description="Helical" evidence="10">
    <location>
        <begin position="12"/>
        <end position="34"/>
    </location>
</feature>
<evidence type="ECO:0000259" key="11">
    <source>
        <dbReference type="Pfam" id="PF00768"/>
    </source>
</evidence>
<keyword evidence="13" id="KW-1185">Reference proteome</keyword>
<dbReference type="GO" id="GO:0006508">
    <property type="term" value="P:proteolysis"/>
    <property type="evidence" value="ECO:0007669"/>
    <property type="project" value="InterPro"/>
</dbReference>
<dbReference type="InterPro" id="IPR001967">
    <property type="entry name" value="Peptidase_S11_N"/>
</dbReference>
<dbReference type="InterPro" id="IPR012338">
    <property type="entry name" value="Beta-lactam/transpept-like"/>
</dbReference>
<dbReference type="Proteomes" id="UP000664545">
    <property type="component" value="Unassembled WGS sequence"/>
</dbReference>
<dbReference type="Pfam" id="PF00768">
    <property type="entry name" value="Peptidase_S11"/>
    <property type="match status" value="1"/>
</dbReference>
<keyword evidence="6" id="KW-0961">Cell wall biogenesis/degradation</keyword>
<feature type="binding site" evidence="8">
    <location>
        <position position="246"/>
    </location>
    <ligand>
        <name>substrate</name>
    </ligand>
</feature>
<keyword evidence="4" id="KW-0133">Cell shape</keyword>
<dbReference type="InterPro" id="IPR018044">
    <property type="entry name" value="Peptidase_S11"/>
</dbReference>
<dbReference type="GO" id="GO:0071555">
    <property type="term" value="P:cell wall organization"/>
    <property type="evidence" value="ECO:0007669"/>
    <property type="project" value="UniProtKB-KW"/>
</dbReference>
<dbReference type="SUPFAM" id="SSF56601">
    <property type="entry name" value="beta-lactamase/transpeptidase-like"/>
    <property type="match status" value="1"/>
</dbReference>
<keyword evidence="3" id="KW-0378">Hydrolase</keyword>
<evidence type="ECO:0000256" key="5">
    <source>
        <dbReference type="ARBA" id="ARBA00022984"/>
    </source>
</evidence>
<dbReference type="PRINTS" id="PR00725">
    <property type="entry name" value="DADACBPTASE1"/>
</dbReference>
<organism evidence="12 13">
    <name type="scientific">Clostridium aminobutyricum</name>
    <dbReference type="NCBI Taxonomy" id="33953"/>
    <lineage>
        <taxon>Bacteria</taxon>
        <taxon>Bacillati</taxon>
        <taxon>Bacillota</taxon>
        <taxon>Clostridia</taxon>
        <taxon>Eubacteriales</taxon>
        <taxon>Clostridiaceae</taxon>
        <taxon>Clostridium</taxon>
    </lineage>
</organism>
<keyword evidence="12" id="KW-0645">Protease</keyword>
<proteinExistence type="inferred from homology"/>
<keyword evidence="5" id="KW-0573">Peptidoglycan synthesis</keyword>
<evidence type="ECO:0000256" key="6">
    <source>
        <dbReference type="ARBA" id="ARBA00023316"/>
    </source>
</evidence>
<dbReference type="AlphaFoldDB" id="A0A939D991"/>
<evidence type="ECO:0000313" key="12">
    <source>
        <dbReference type="EMBL" id="MBN7773058.1"/>
    </source>
</evidence>
<feature type="domain" description="Peptidase S11 D-alanyl-D-alanine carboxypeptidase A N-terminal" evidence="11">
    <location>
        <begin position="45"/>
        <end position="276"/>
    </location>
</feature>